<dbReference type="EMBL" id="HG322949">
    <property type="protein sequence ID" value="CDG85485.1"/>
    <property type="molecule type" value="Genomic_DNA"/>
</dbReference>
<accession>W0VCW2</accession>
<dbReference type="SMART" id="SM00089">
    <property type="entry name" value="PKD"/>
    <property type="match status" value="2"/>
</dbReference>
<dbReference type="eggNOG" id="COG3291">
    <property type="taxonomic scope" value="Bacteria"/>
</dbReference>
<dbReference type="InterPro" id="IPR022409">
    <property type="entry name" value="PKD/Chitinase_dom"/>
</dbReference>
<dbReference type="InterPro" id="IPR029865">
    <property type="entry name" value="KIAA0319-like"/>
</dbReference>
<dbReference type="HOGENOM" id="CLU_400516_0_0_4"/>
<dbReference type="GO" id="GO:0016020">
    <property type="term" value="C:membrane"/>
    <property type="evidence" value="ECO:0007669"/>
    <property type="project" value="TreeGrafter"/>
</dbReference>
<feature type="chain" id="PRO_5004797796" evidence="1">
    <location>
        <begin position="20"/>
        <end position="687"/>
    </location>
</feature>
<keyword evidence="1" id="KW-0732">Signal</keyword>
<dbReference type="Gene3D" id="2.60.40.10">
    <property type="entry name" value="Immunoglobulins"/>
    <property type="match status" value="2"/>
</dbReference>
<keyword evidence="4" id="KW-1185">Reference proteome</keyword>
<dbReference type="CDD" id="cd00146">
    <property type="entry name" value="PKD"/>
    <property type="match status" value="1"/>
</dbReference>
<dbReference type="Proteomes" id="UP000027604">
    <property type="component" value="Chromosome I"/>
</dbReference>
<feature type="domain" description="PKD/Chitinase" evidence="2">
    <location>
        <begin position="244"/>
        <end position="332"/>
    </location>
</feature>
<feature type="signal peptide" evidence="1">
    <location>
        <begin position="1"/>
        <end position="19"/>
    </location>
</feature>
<proteinExistence type="predicted"/>
<feature type="domain" description="PKD/Chitinase" evidence="2">
    <location>
        <begin position="339"/>
        <end position="429"/>
    </location>
</feature>
<dbReference type="AlphaFoldDB" id="W0VCW2"/>
<dbReference type="GO" id="GO:0031410">
    <property type="term" value="C:cytoplasmic vesicle"/>
    <property type="evidence" value="ECO:0007669"/>
    <property type="project" value="TreeGrafter"/>
</dbReference>
<dbReference type="InterPro" id="IPR011050">
    <property type="entry name" value="Pectin_lyase_fold/virulence"/>
</dbReference>
<dbReference type="InterPro" id="IPR013783">
    <property type="entry name" value="Ig-like_fold"/>
</dbReference>
<dbReference type="PROSITE" id="PS51257">
    <property type="entry name" value="PROKAR_LIPOPROTEIN"/>
    <property type="match status" value="1"/>
</dbReference>
<dbReference type="PATRIC" id="fig|1349767.4.peg.1502"/>
<dbReference type="SUPFAM" id="SSF49299">
    <property type="entry name" value="PKD domain"/>
    <property type="match status" value="1"/>
</dbReference>
<reference evidence="3 4" key="1">
    <citation type="journal article" date="2015" name="Genome Announc.">
        <title>Genome Sequence of Mushroom Soft-Rot Pathogen Janthinobacterium agaricidamnosum.</title>
        <authorList>
            <person name="Graupner K."/>
            <person name="Lackner G."/>
            <person name="Hertweck C."/>
        </authorList>
    </citation>
    <scope>NUCLEOTIDE SEQUENCE [LARGE SCALE GENOMIC DNA]</scope>
    <source>
        <strain evidence="4">NBRC 102515 / DSM 9628</strain>
    </source>
</reference>
<organism evidence="3 4">
    <name type="scientific">Janthinobacterium agaricidamnosum NBRC 102515 = DSM 9628</name>
    <dbReference type="NCBI Taxonomy" id="1349767"/>
    <lineage>
        <taxon>Bacteria</taxon>
        <taxon>Pseudomonadati</taxon>
        <taxon>Pseudomonadota</taxon>
        <taxon>Betaproteobacteria</taxon>
        <taxon>Burkholderiales</taxon>
        <taxon>Oxalobacteraceae</taxon>
        <taxon>Janthinobacterium</taxon>
    </lineage>
</organism>
<dbReference type="PANTHER" id="PTHR46182:SF2">
    <property type="entry name" value="FI19480P1"/>
    <property type="match status" value="1"/>
</dbReference>
<dbReference type="InterPro" id="IPR035986">
    <property type="entry name" value="PKD_dom_sf"/>
</dbReference>
<evidence type="ECO:0000313" key="4">
    <source>
        <dbReference type="Proteomes" id="UP000027604"/>
    </source>
</evidence>
<sequence length="687" mass="69345">MTNFLKIGLASAASIMLLASCGGGGGESSAGGSPAAPDPVVVAGKLSISGTAATGLAIAGANVSAKCQSGSAAAITKADGSYSFVIADGKLPCLLELVQPADGLTLHTVATGNSTTLSANITPLTNMVVARAARKEPAVLFAAFDAAASAALTGAALKAAQSDVTTVLSGMVETGSVADFIATPLKAATPDQPAGGDAHDKILDALGARFNRAQLTQIVASLSNIANPADIKQTLHDMTGTPPLADAGVVQSVLVGATVALDGSGSSVDLNQSPIYSWTLIAKPAGSSATLSSASAVRPSFTADVAGTYIAGLSVSDGKINSGMVPVTITASTGNAAPVAHAGWLQNVGAGTLVTLDGSASSDANHDKLSYAWSLTAKPAGSTAVLSSTSSVQPTFTADLAGTYVASLVVNDGKADSQTASATVNVGNALGNIISRDTVLSADKSPYFITDTIQIAYGATLTVGPGVTLRSQGLPIYVYGTLKVAGNASAYARLDNVQIYQAGASEAQSSSIQISYARMNGGKLMQSSGGAMYGNVVLTDSVLSSVNTFGEMYLWYPVKDSYIERNIFRNSGGLSIGVDARSVAKKVYVRNNVFTSIWGTAVTNWASYGGETTVVSGNSFLDHQEDAILRLRGSASAMTATGNYWGTTDAAAIQARIDDKTNNPDAGGLIPFLPALAQPDPATPTYP</sequence>
<protein>
    <submittedName>
        <fullName evidence="3">PKD domain containing protein</fullName>
    </submittedName>
</protein>
<dbReference type="Pfam" id="PF22352">
    <property type="entry name" value="K319L-like_PKD"/>
    <property type="match status" value="2"/>
</dbReference>
<evidence type="ECO:0000259" key="2">
    <source>
        <dbReference type="SMART" id="SM00089"/>
    </source>
</evidence>
<dbReference type="KEGG" id="jag:GJA_4881"/>
<gene>
    <name evidence="3" type="ORF">GJA_4881</name>
</gene>
<evidence type="ECO:0000313" key="3">
    <source>
        <dbReference type="EMBL" id="CDG85485.1"/>
    </source>
</evidence>
<dbReference type="OrthoDB" id="9758386at2"/>
<evidence type="ECO:0000256" key="1">
    <source>
        <dbReference type="SAM" id="SignalP"/>
    </source>
</evidence>
<dbReference type="STRING" id="1349767.GJA_4881"/>
<dbReference type="SUPFAM" id="SSF51126">
    <property type="entry name" value="Pectin lyase-like"/>
    <property type="match status" value="1"/>
</dbReference>
<name>W0VCW2_9BURK</name>
<dbReference type="PANTHER" id="PTHR46182">
    <property type="entry name" value="FI19480P1"/>
    <property type="match status" value="1"/>
</dbReference>